<dbReference type="GeneID" id="84319873"/>
<evidence type="ECO:0000313" key="2">
    <source>
        <dbReference type="Proteomes" id="UP000494102"/>
    </source>
</evidence>
<name>A0A6J5K8I6_9BURK</name>
<evidence type="ECO:0008006" key="3">
    <source>
        <dbReference type="Google" id="ProtNLM"/>
    </source>
</evidence>
<gene>
    <name evidence="1" type="ORF">LMG9964_04075</name>
</gene>
<proteinExistence type="predicted"/>
<reference evidence="1 2" key="1">
    <citation type="submission" date="2020-04" db="EMBL/GenBank/DDBJ databases">
        <authorList>
            <person name="De Canck E."/>
        </authorList>
    </citation>
    <scope>NUCLEOTIDE SEQUENCE [LARGE SCALE GENOMIC DNA]</scope>
    <source>
        <strain evidence="1 2">LMG 9964</strain>
    </source>
</reference>
<dbReference type="Proteomes" id="UP000494102">
    <property type="component" value="Unassembled WGS sequence"/>
</dbReference>
<protein>
    <recommendedName>
        <fullName evidence="3">Lipoprotein</fullName>
    </recommendedName>
</protein>
<sequence>MRTFGSVAVTLAALGVSLLSGCFSHEWSHELESRAIGLETVQLPHEGDVDALSLDNSTVYIRVLAVHALSSKCVGGILLVPLDVRMRGEEELNSPAGRYNRPLPTTSVVKVGITPGPQGFDMEFGKITLEYLGKAYRPARVFAGARRVTDKEVLAPGNETVWYNLTFPVHIDAKDQFSILLDGYTVSGQARAVQVIEFGPKDVHRVAEYGERGC</sequence>
<dbReference type="PROSITE" id="PS51257">
    <property type="entry name" value="PROKAR_LIPOPROTEIN"/>
    <property type="match status" value="1"/>
</dbReference>
<evidence type="ECO:0000313" key="1">
    <source>
        <dbReference type="EMBL" id="CAB4050409.1"/>
    </source>
</evidence>
<dbReference type="RefSeq" id="WP_148281771.1">
    <property type="nucleotide sequence ID" value="NZ_CADILN010000005.1"/>
</dbReference>
<organism evidence="1 2">
    <name type="scientific">Paraburkholderia phenoliruptrix</name>
    <dbReference type="NCBI Taxonomy" id="252970"/>
    <lineage>
        <taxon>Bacteria</taxon>
        <taxon>Pseudomonadati</taxon>
        <taxon>Pseudomonadota</taxon>
        <taxon>Betaproteobacteria</taxon>
        <taxon>Burkholderiales</taxon>
        <taxon>Burkholderiaceae</taxon>
        <taxon>Paraburkholderia</taxon>
    </lineage>
</organism>
<dbReference type="EMBL" id="CADILN010000005">
    <property type="protein sequence ID" value="CAB4050409.1"/>
    <property type="molecule type" value="Genomic_DNA"/>
</dbReference>
<dbReference type="AlphaFoldDB" id="A0A6J5K8I6"/>
<accession>A0A6J5K8I6</accession>